<dbReference type="GO" id="GO:0003677">
    <property type="term" value="F:DNA binding"/>
    <property type="evidence" value="ECO:0007669"/>
    <property type="project" value="UniProtKB-KW"/>
</dbReference>
<evidence type="ECO:0000256" key="4">
    <source>
        <dbReference type="ARBA" id="ARBA00023163"/>
    </source>
</evidence>
<feature type="compositionally biased region" description="Low complexity" evidence="7">
    <location>
        <begin position="137"/>
        <end position="146"/>
    </location>
</feature>
<dbReference type="AlphaFoldDB" id="A0AAV8QTQ6"/>
<dbReference type="Gene3D" id="1.10.10.60">
    <property type="entry name" value="Homeodomain-like"/>
    <property type="match status" value="1"/>
</dbReference>
<evidence type="ECO:0000256" key="3">
    <source>
        <dbReference type="ARBA" id="ARBA00023125"/>
    </source>
</evidence>
<gene>
    <name evidence="9" type="ORF">OPV22_024086</name>
</gene>
<dbReference type="PANTHER" id="PTHR31003">
    <property type="entry name" value="MYB FAMILY TRANSCRIPTION FACTOR"/>
    <property type="match status" value="1"/>
</dbReference>
<dbReference type="InterPro" id="IPR009057">
    <property type="entry name" value="Homeodomain-like_sf"/>
</dbReference>
<evidence type="ECO:0000256" key="5">
    <source>
        <dbReference type="ARBA" id="ARBA00023242"/>
    </source>
</evidence>
<feature type="coiled-coil region" evidence="6">
    <location>
        <begin position="38"/>
        <end position="93"/>
    </location>
</feature>
<feature type="region of interest" description="Disordered" evidence="7">
    <location>
        <begin position="132"/>
        <end position="164"/>
    </location>
</feature>
<evidence type="ECO:0000313" key="10">
    <source>
        <dbReference type="Proteomes" id="UP001222027"/>
    </source>
</evidence>
<keyword evidence="3" id="KW-0238">DNA-binding</keyword>
<evidence type="ECO:0000259" key="8">
    <source>
        <dbReference type="PROSITE" id="PS51294"/>
    </source>
</evidence>
<dbReference type="EMBL" id="JAQQAF010000006">
    <property type="protein sequence ID" value="KAJ8480359.1"/>
    <property type="molecule type" value="Genomic_DNA"/>
</dbReference>
<evidence type="ECO:0000256" key="1">
    <source>
        <dbReference type="ARBA" id="ARBA00004123"/>
    </source>
</evidence>
<name>A0AAV8QTQ6_ENSVE</name>
<evidence type="ECO:0000256" key="6">
    <source>
        <dbReference type="SAM" id="Coils"/>
    </source>
</evidence>
<comment type="subcellular location">
    <subcellularLocation>
        <location evidence="1">Nucleus</location>
    </subcellularLocation>
</comment>
<organism evidence="9 10">
    <name type="scientific">Ensete ventricosum</name>
    <name type="common">Abyssinian banana</name>
    <name type="synonym">Musa ensete</name>
    <dbReference type="NCBI Taxonomy" id="4639"/>
    <lineage>
        <taxon>Eukaryota</taxon>
        <taxon>Viridiplantae</taxon>
        <taxon>Streptophyta</taxon>
        <taxon>Embryophyta</taxon>
        <taxon>Tracheophyta</taxon>
        <taxon>Spermatophyta</taxon>
        <taxon>Magnoliopsida</taxon>
        <taxon>Liliopsida</taxon>
        <taxon>Zingiberales</taxon>
        <taxon>Musaceae</taxon>
        <taxon>Ensete</taxon>
    </lineage>
</organism>
<dbReference type="InterPro" id="IPR001005">
    <property type="entry name" value="SANT/Myb"/>
</dbReference>
<feature type="domain" description="HTH myb-type" evidence="8">
    <location>
        <begin position="262"/>
        <end position="321"/>
    </location>
</feature>
<dbReference type="FunFam" id="1.10.10.60:FF:000002">
    <property type="entry name" value="Myb family transcription factor"/>
    <property type="match status" value="1"/>
</dbReference>
<dbReference type="PANTHER" id="PTHR31003:SF3">
    <property type="entry name" value="HOMEODOMAIN-LIKE SUPERFAMILY PROTEIN-RELATED"/>
    <property type="match status" value="1"/>
</dbReference>
<dbReference type="PROSITE" id="PS51294">
    <property type="entry name" value="HTH_MYB"/>
    <property type="match status" value="1"/>
</dbReference>
<dbReference type="Pfam" id="PF26575">
    <property type="entry name" value="HHO5_N"/>
    <property type="match status" value="1"/>
</dbReference>
<dbReference type="SUPFAM" id="SSF46689">
    <property type="entry name" value="Homeodomain-like"/>
    <property type="match status" value="1"/>
</dbReference>
<evidence type="ECO:0000313" key="9">
    <source>
        <dbReference type="EMBL" id="KAJ8480359.1"/>
    </source>
</evidence>
<comment type="caution">
    <text evidence="9">The sequence shown here is derived from an EMBL/GenBank/DDBJ whole genome shotgun (WGS) entry which is preliminary data.</text>
</comment>
<dbReference type="GO" id="GO:0005634">
    <property type="term" value="C:nucleus"/>
    <property type="evidence" value="ECO:0007669"/>
    <property type="project" value="UniProtKB-SubCell"/>
</dbReference>
<dbReference type="InterPro" id="IPR006447">
    <property type="entry name" value="Myb_dom_plants"/>
</dbReference>
<dbReference type="NCBIfam" id="TIGR01557">
    <property type="entry name" value="myb_SHAQKYF"/>
    <property type="match status" value="1"/>
</dbReference>
<dbReference type="InterPro" id="IPR017930">
    <property type="entry name" value="Myb_dom"/>
</dbReference>
<feature type="region of interest" description="Disordered" evidence="7">
    <location>
        <begin position="233"/>
        <end position="264"/>
    </location>
</feature>
<keyword evidence="4" id="KW-0804">Transcription</keyword>
<keyword evidence="6" id="KW-0175">Coiled coil</keyword>
<feature type="compositionally biased region" description="Polar residues" evidence="7">
    <location>
        <begin position="233"/>
        <end position="246"/>
    </location>
</feature>
<reference evidence="9 10" key="1">
    <citation type="submission" date="2022-12" db="EMBL/GenBank/DDBJ databases">
        <title>Chromosome-scale assembly of the Ensete ventricosum genome.</title>
        <authorList>
            <person name="Dussert Y."/>
            <person name="Stocks J."/>
            <person name="Wendawek A."/>
            <person name="Woldeyes F."/>
            <person name="Nichols R.A."/>
            <person name="Borrell J.S."/>
        </authorList>
    </citation>
    <scope>NUCLEOTIDE SEQUENCE [LARGE SCALE GENOMIC DNA]</scope>
    <source>
        <strain evidence="10">cv. Maze</strain>
        <tissue evidence="9">Seeds</tissue>
    </source>
</reference>
<feature type="compositionally biased region" description="Low complexity" evidence="7">
    <location>
        <begin position="347"/>
        <end position="363"/>
    </location>
</feature>
<accession>A0AAV8QTQ6</accession>
<sequence length="395" mass="42805">MGSSSAAAAAAEEEDVSLDLKLFTARTVAGFLKEALAMESGDGRVAKLEESVRSLEEEKRKIEAFKRELPLCMHLLTDVIEGLEKELEKCRGERCARVFGESILIKEKFQEEGRVKLEKDCEAKVNWMSSAQLWSDNPNRNNSKGNKNGKKVTPEGGGELKRQQKKEKLFLESKSLGGGGAFVPFKGLSAVIANGEEGKPTVALSDLSLQAPAMDNGALTLYAVTEGHCVGGSSSKGAGTAPTSALATAGDHPSSQAQQQPPRKLRRCWSPELHRRFLFALQKLGGAQVATPKQIRELMKVDGLTNDEVKSHLQKYRLHARRIPNSSDAANRRVAVARGVWVPEEQYSNSSQQSVSQSGSPQSPLQLAGTTPVVSVTAGDSCEEEDEKSESNSWK</sequence>
<dbReference type="InterPro" id="IPR044787">
    <property type="entry name" value="HHO5-like"/>
</dbReference>
<proteinExistence type="predicted"/>
<dbReference type="InterPro" id="IPR058673">
    <property type="entry name" value="HHO5-like_N"/>
</dbReference>
<dbReference type="Pfam" id="PF00249">
    <property type="entry name" value="Myb_DNA-binding"/>
    <property type="match status" value="1"/>
</dbReference>
<dbReference type="GO" id="GO:0003700">
    <property type="term" value="F:DNA-binding transcription factor activity"/>
    <property type="evidence" value="ECO:0007669"/>
    <property type="project" value="InterPro"/>
</dbReference>
<evidence type="ECO:0000256" key="7">
    <source>
        <dbReference type="SAM" id="MobiDB-lite"/>
    </source>
</evidence>
<keyword evidence="2" id="KW-0805">Transcription regulation</keyword>
<feature type="region of interest" description="Disordered" evidence="7">
    <location>
        <begin position="347"/>
        <end position="395"/>
    </location>
</feature>
<dbReference type="Proteomes" id="UP001222027">
    <property type="component" value="Unassembled WGS sequence"/>
</dbReference>
<keyword evidence="10" id="KW-1185">Reference proteome</keyword>
<feature type="compositionally biased region" description="Polar residues" evidence="7">
    <location>
        <begin position="364"/>
        <end position="374"/>
    </location>
</feature>
<protein>
    <recommendedName>
        <fullName evidence="8">HTH myb-type domain-containing protein</fullName>
    </recommendedName>
</protein>
<evidence type="ECO:0000256" key="2">
    <source>
        <dbReference type="ARBA" id="ARBA00023015"/>
    </source>
</evidence>
<keyword evidence="5" id="KW-0539">Nucleus</keyword>